<feature type="binding site" evidence="5">
    <location>
        <position position="234"/>
    </location>
    <ligand>
        <name>3-dehydroquinate</name>
        <dbReference type="ChEBI" id="CHEBI:32364"/>
    </ligand>
</feature>
<dbReference type="InterPro" id="IPR001381">
    <property type="entry name" value="DHquinase_I"/>
</dbReference>
<feature type="binding site" evidence="5">
    <location>
        <position position="85"/>
    </location>
    <ligand>
        <name>3-dehydroquinate</name>
        <dbReference type="ChEBI" id="CHEBI:32364"/>
    </ligand>
</feature>
<dbReference type="SUPFAM" id="SSF51569">
    <property type="entry name" value="Aldolase"/>
    <property type="match status" value="1"/>
</dbReference>
<comment type="caution">
    <text evidence="5">Lacks conserved residue(s) required for the propagation of feature annotation.</text>
</comment>
<feature type="active site" description="Schiff-base intermediate with substrate" evidence="5">
    <location>
        <position position="173"/>
    </location>
</feature>
<dbReference type="InterPro" id="IPR050146">
    <property type="entry name" value="Type-I_3-dehydroquinase"/>
</dbReference>
<comment type="pathway">
    <text evidence="5">Metabolic intermediate biosynthesis; chorismate biosynthesis; chorismate from D-erythrose 4-phosphate and phosphoenolpyruvate: step 3/7.</text>
</comment>
<comment type="function">
    <text evidence="5">Involved in the third step of the chorismate pathway, which leads to the biosynthesis of aromatic amino acids. Catalyzes the cis-dehydration of 3-dehydroquinate (DHQ) and introduces the first double bond of the aromatic ring to yield 3-dehydroshikimate.</text>
</comment>
<comment type="catalytic activity">
    <reaction evidence="1 5">
        <text>3-dehydroquinate = 3-dehydroshikimate + H2O</text>
        <dbReference type="Rhea" id="RHEA:21096"/>
        <dbReference type="ChEBI" id="CHEBI:15377"/>
        <dbReference type="ChEBI" id="CHEBI:16630"/>
        <dbReference type="ChEBI" id="CHEBI:32364"/>
        <dbReference type="EC" id="4.2.1.10"/>
    </reaction>
</comment>
<evidence type="ECO:0000313" key="6">
    <source>
        <dbReference type="EMBL" id="MFD1671770.1"/>
    </source>
</evidence>
<dbReference type="InterPro" id="IPR013785">
    <property type="entry name" value="Aldolase_TIM"/>
</dbReference>
<dbReference type="InterPro" id="IPR018508">
    <property type="entry name" value="3-dehydroquinate_DH_AS"/>
</dbReference>
<keyword evidence="3 5" id="KW-0456">Lyase</keyword>
<dbReference type="EC" id="4.2.1.10" evidence="5"/>
<comment type="similarity">
    <text evidence="5">Belongs to the type-I 3-dehydroquinase family.</text>
</comment>
<dbReference type="Proteomes" id="UP001597267">
    <property type="component" value="Unassembled WGS sequence"/>
</dbReference>
<evidence type="ECO:0000256" key="4">
    <source>
        <dbReference type="ARBA" id="ARBA00023270"/>
    </source>
</evidence>
<dbReference type="CDD" id="cd00502">
    <property type="entry name" value="DHQase_I"/>
    <property type="match status" value="1"/>
</dbReference>
<feature type="binding site" evidence="5">
    <location>
        <position position="238"/>
    </location>
    <ligand>
        <name>3-dehydroquinate</name>
        <dbReference type="ChEBI" id="CHEBI:32364"/>
    </ligand>
</feature>
<evidence type="ECO:0000256" key="2">
    <source>
        <dbReference type="ARBA" id="ARBA00023141"/>
    </source>
</evidence>
<dbReference type="Gene3D" id="3.20.20.70">
    <property type="entry name" value="Aldolase class I"/>
    <property type="match status" value="1"/>
</dbReference>
<evidence type="ECO:0000313" key="7">
    <source>
        <dbReference type="Proteomes" id="UP001597267"/>
    </source>
</evidence>
<keyword evidence="7" id="KW-1185">Reference proteome</keyword>
<comment type="subunit">
    <text evidence="5">Homodimer.</text>
</comment>
<keyword evidence="2 5" id="KW-0057">Aromatic amino acid biosynthesis</keyword>
<keyword evidence="4 5" id="KW-0704">Schiff base</keyword>
<evidence type="ECO:0000256" key="3">
    <source>
        <dbReference type="ARBA" id="ARBA00023239"/>
    </source>
</evidence>
<keyword evidence="5" id="KW-0028">Amino-acid biosynthesis</keyword>
<evidence type="ECO:0000256" key="5">
    <source>
        <dbReference type="HAMAP-Rule" id="MF_00214"/>
    </source>
</evidence>
<sequence>MIEKTGIEVRDITIGSGQPKIAVPITGKTQTEILSQAQDIIAADPDIVEWRIDFFEDVTNPDSLKTAAQALRKILKETALLTTFRTKGEGGVLALADDAYFNICKNVIENKFTDLIDVELMHDETAIKELITLSHEANVYVVMSNHDFEKTASQEILYGKLEQMADLNADIVKIAVMPQSVDDVLTLLFVTNEARKQLGMPVITMSMGDIGKISRISGEVFGSAVTFATVGAASAPGQIPIKNLRQDLSDLNLS</sequence>
<dbReference type="NCBIfam" id="TIGR01093">
    <property type="entry name" value="aroD"/>
    <property type="match status" value="1"/>
</dbReference>
<dbReference type="RefSeq" id="WP_125713819.1">
    <property type="nucleotide sequence ID" value="NZ_JBHTOP010000022.1"/>
</dbReference>
<feature type="active site" description="Proton donor/acceptor" evidence="5">
    <location>
        <position position="146"/>
    </location>
</feature>
<dbReference type="PANTHER" id="PTHR43699:SF1">
    <property type="entry name" value="3-DEHYDROQUINATE DEHYDRATASE"/>
    <property type="match status" value="1"/>
</dbReference>
<dbReference type="GO" id="GO:0003855">
    <property type="term" value="F:3-dehydroquinate dehydratase activity"/>
    <property type="evidence" value="ECO:0007669"/>
    <property type="project" value="UniProtKB-EC"/>
</dbReference>
<name>A0ABW4J9A7_9LACO</name>
<feature type="binding site" evidence="5">
    <location>
        <position position="215"/>
    </location>
    <ligand>
        <name>3-dehydroquinate</name>
        <dbReference type="ChEBI" id="CHEBI:32364"/>
    </ligand>
</feature>
<reference evidence="7" key="1">
    <citation type="journal article" date="2019" name="Int. J. Syst. Evol. Microbiol.">
        <title>The Global Catalogue of Microorganisms (GCM) 10K type strain sequencing project: providing services to taxonomists for standard genome sequencing and annotation.</title>
        <authorList>
            <consortium name="The Broad Institute Genomics Platform"/>
            <consortium name="The Broad Institute Genome Sequencing Center for Infectious Disease"/>
            <person name="Wu L."/>
            <person name="Ma J."/>
        </authorList>
    </citation>
    <scope>NUCLEOTIDE SEQUENCE [LARGE SCALE GENOMIC DNA]</scope>
    <source>
        <strain evidence="7">CCM 8896</strain>
    </source>
</reference>
<dbReference type="PANTHER" id="PTHR43699">
    <property type="entry name" value="3-DEHYDROQUINATE DEHYDRATASE"/>
    <property type="match status" value="1"/>
</dbReference>
<proteinExistence type="inferred from homology"/>
<dbReference type="EMBL" id="JBHTOP010000022">
    <property type="protein sequence ID" value="MFD1671770.1"/>
    <property type="molecule type" value="Genomic_DNA"/>
</dbReference>
<dbReference type="HAMAP" id="MF_00214">
    <property type="entry name" value="AroD"/>
    <property type="match status" value="1"/>
</dbReference>
<gene>
    <name evidence="5 6" type="primary">aroD</name>
    <name evidence="6" type="ORF">ACFQ5M_06680</name>
</gene>
<protein>
    <recommendedName>
        <fullName evidence="5">3-dehydroquinate dehydratase</fullName>
        <shortName evidence="5">3-dehydroquinase</shortName>
        <ecNumber evidence="5">4.2.1.10</ecNumber>
    </recommendedName>
    <alternativeName>
        <fullName evidence="5">Type I DHQase</fullName>
    </alternativeName>
    <alternativeName>
        <fullName evidence="5">Type I dehydroquinase</fullName>
        <shortName evidence="5">DHQ1</shortName>
    </alternativeName>
</protein>
<accession>A0ABW4J9A7</accession>
<dbReference type="PROSITE" id="PS01028">
    <property type="entry name" value="DEHYDROQUINASE_I"/>
    <property type="match status" value="1"/>
</dbReference>
<dbReference type="Pfam" id="PF01487">
    <property type="entry name" value="DHquinase_I"/>
    <property type="match status" value="1"/>
</dbReference>
<organism evidence="6 7">
    <name type="scientific">Agrilactobacillus yilanensis</name>
    <dbReference type="NCBI Taxonomy" id="2485997"/>
    <lineage>
        <taxon>Bacteria</taxon>
        <taxon>Bacillati</taxon>
        <taxon>Bacillota</taxon>
        <taxon>Bacilli</taxon>
        <taxon>Lactobacillales</taxon>
        <taxon>Lactobacillaceae</taxon>
        <taxon>Agrilactobacillus</taxon>
    </lineage>
</organism>
<feature type="binding site" evidence="5">
    <location>
        <begin position="49"/>
        <end position="51"/>
    </location>
    <ligand>
        <name>3-dehydroquinate</name>
        <dbReference type="ChEBI" id="CHEBI:32364"/>
    </ligand>
</feature>
<comment type="caution">
    <text evidence="6">The sequence shown here is derived from an EMBL/GenBank/DDBJ whole genome shotgun (WGS) entry which is preliminary data.</text>
</comment>
<evidence type="ECO:0000256" key="1">
    <source>
        <dbReference type="ARBA" id="ARBA00001864"/>
    </source>
</evidence>